<evidence type="ECO:0000313" key="1">
    <source>
        <dbReference type="EMBL" id="XCH42469.1"/>
    </source>
</evidence>
<proteinExistence type="predicted"/>
<name>A0AAU8GKG8_9CAUD</name>
<dbReference type="EMBL" id="PP810247">
    <property type="protein sequence ID" value="XCH42469.1"/>
    <property type="molecule type" value="Genomic_DNA"/>
</dbReference>
<reference evidence="1" key="1">
    <citation type="submission" date="2024-05" db="EMBL/GenBank/DDBJ databases">
        <title>This phage originates from the Bacteriophage catalogue of the Bacteriophage Competence Centre, Department of Microbiology und Biotechnology, Max Rubner-Institut, Kiel, Germany.</title>
        <authorList>
            <person name="Sprotte S."/>
            <person name="Brinks E."/>
        </authorList>
    </citation>
    <scope>NUCLEOTIDE SEQUENCE</scope>
</reference>
<organism evidence="1">
    <name type="scientific">Salmonella phage PMBT37</name>
    <dbReference type="NCBI Taxonomy" id="3153515"/>
    <lineage>
        <taxon>Viruses</taxon>
        <taxon>Duplodnaviria</taxon>
        <taxon>Heunggongvirae</taxon>
        <taxon>Uroviricota</taxon>
        <taxon>Caudoviricetes</taxon>
    </lineage>
</organism>
<accession>A0AAU8GKG8</accession>
<sequence>MNHWLLLLAKKSLQSFDSESSKVVKILDNFTLWLATFTFR</sequence>
<protein>
    <submittedName>
        <fullName evidence="1">Uncharacterized protein</fullName>
    </submittedName>
</protein>